<evidence type="ECO:0000256" key="5">
    <source>
        <dbReference type="SAM" id="Phobius"/>
    </source>
</evidence>
<dbReference type="GO" id="GO:0000271">
    <property type="term" value="P:polysaccharide biosynthetic process"/>
    <property type="evidence" value="ECO:0007669"/>
    <property type="project" value="InterPro"/>
</dbReference>
<evidence type="ECO:0000256" key="2">
    <source>
        <dbReference type="ARBA" id="ARBA00022692"/>
    </source>
</evidence>
<feature type="domain" description="GtrA/DPMS transmembrane" evidence="6">
    <location>
        <begin position="18"/>
        <end position="131"/>
    </location>
</feature>
<dbReference type="OrthoDB" id="565050at2"/>
<evidence type="ECO:0000313" key="7">
    <source>
        <dbReference type="EMBL" id="RVT89198.1"/>
    </source>
</evidence>
<dbReference type="InterPro" id="IPR007267">
    <property type="entry name" value="GtrA_DPMS_TM"/>
</dbReference>
<proteinExistence type="predicted"/>
<dbReference type="GO" id="GO:0016020">
    <property type="term" value="C:membrane"/>
    <property type="evidence" value="ECO:0007669"/>
    <property type="project" value="UniProtKB-SubCell"/>
</dbReference>
<evidence type="ECO:0000256" key="4">
    <source>
        <dbReference type="ARBA" id="ARBA00023136"/>
    </source>
</evidence>
<dbReference type="Proteomes" id="UP000282971">
    <property type="component" value="Unassembled WGS sequence"/>
</dbReference>
<dbReference type="RefSeq" id="WP_127746787.1">
    <property type="nucleotide sequence ID" value="NZ_SACN01000006.1"/>
</dbReference>
<reference evidence="7 8" key="1">
    <citation type="submission" date="2019-01" db="EMBL/GenBank/DDBJ databases">
        <authorList>
            <person name="Chen W.-M."/>
        </authorList>
    </citation>
    <scope>NUCLEOTIDE SEQUENCE [LARGE SCALE GENOMIC DNA]</scope>
    <source>
        <strain evidence="7 8">CCP-7</strain>
    </source>
</reference>
<feature type="transmembrane region" description="Helical" evidence="5">
    <location>
        <begin position="105"/>
        <end position="121"/>
    </location>
</feature>
<feature type="transmembrane region" description="Helical" evidence="5">
    <location>
        <begin position="76"/>
        <end position="93"/>
    </location>
</feature>
<dbReference type="Pfam" id="PF04138">
    <property type="entry name" value="GtrA_DPMS_TM"/>
    <property type="match status" value="1"/>
</dbReference>
<protein>
    <submittedName>
        <fullName evidence="7">GtrA family protein</fullName>
    </submittedName>
</protein>
<sequence>MSATRIAILYTAIAAASSAINLIVQMIVIALYSGPFAIELSMILGIGAALPPKYVLEKRWIFAFTANNLRHDGGLFLLYSGLGLFTTAIFWVIEHSFQIAFGTDVMRYVGGAIGLAIGNYVKYQLDKRFVFVTRAVA</sequence>
<dbReference type="EMBL" id="SACN01000006">
    <property type="protein sequence ID" value="RVT89198.1"/>
    <property type="molecule type" value="Genomic_DNA"/>
</dbReference>
<comment type="subcellular location">
    <subcellularLocation>
        <location evidence="1">Membrane</location>
        <topology evidence="1">Multi-pass membrane protein</topology>
    </subcellularLocation>
</comment>
<feature type="transmembrane region" description="Helical" evidence="5">
    <location>
        <begin position="7"/>
        <end position="30"/>
    </location>
</feature>
<accession>A0A437LV08</accession>
<gene>
    <name evidence="7" type="ORF">EOD43_23085</name>
</gene>
<keyword evidence="4 5" id="KW-0472">Membrane</keyword>
<evidence type="ECO:0000256" key="3">
    <source>
        <dbReference type="ARBA" id="ARBA00022989"/>
    </source>
</evidence>
<name>A0A437LV08_9SPHN</name>
<evidence type="ECO:0000313" key="8">
    <source>
        <dbReference type="Proteomes" id="UP000282971"/>
    </source>
</evidence>
<evidence type="ECO:0000259" key="6">
    <source>
        <dbReference type="Pfam" id="PF04138"/>
    </source>
</evidence>
<keyword evidence="3 5" id="KW-1133">Transmembrane helix</keyword>
<evidence type="ECO:0000256" key="1">
    <source>
        <dbReference type="ARBA" id="ARBA00004141"/>
    </source>
</evidence>
<keyword evidence="2 5" id="KW-0812">Transmembrane</keyword>
<organism evidence="7 8">
    <name type="scientific">Sphingomonas crocodyli</name>
    <dbReference type="NCBI Taxonomy" id="1979270"/>
    <lineage>
        <taxon>Bacteria</taxon>
        <taxon>Pseudomonadati</taxon>
        <taxon>Pseudomonadota</taxon>
        <taxon>Alphaproteobacteria</taxon>
        <taxon>Sphingomonadales</taxon>
        <taxon>Sphingomonadaceae</taxon>
        <taxon>Sphingomonas</taxon>
    </lineage>
</organism>
<dbReference type="NCBIfam" id="NF037976">
    <property type="entry name" value="gtrA_1"/>
    <property type="match status" value="1"/>
</dbReference>
<feature type="transmembrane region" description="Helical" evidence="5">
    <location>
        <begin position="36"/>
        <end position="56"/>
    </location>
</feature>
<keyword evidence="8" id="KW-1185">Reference proteome</keyword>
<comment type="caution">
    <text evidence="7">The sequence shown here is derived from an EMBL/GenBank/DDBJ whole genome shotgun (WGS) entry which is preliminary data.</text>
</comment>
<dbReference type="AlphaFoldDB" id="A0A437LV08"/>